<evidence type="ECO:0000313" key="1">
    <source>
        <dbReference type="EMBL" id="BDG09085.1"/>
    </source>
</evidence>
<dbReference type="RefSeq" id="WP_248340724.1">
    <property type="nucleotide sequence ID" value="NZ_AP025592.1"/>
</dbReference>
<reference evidence="2" key="1">
    <citation type="journal article" date="2022" name="Int. J. Syst. Evol. Microbiol.">
        <title>Anaeromyxobacter oryzae sp. nov., Anaeromyxobacter diazotrophicus sp. nov. and Anaeromyxobacter paludicola sp. nov., isolated from paddy soils.</title>
        <authorList>
            <person name="Itoh H."/>
            <person name="Xu Z."/>
            <person name="Mise K."/>
            <person name="Masuda Y."/>
            <person name="Ushijima N."/>
            <person name="Hayakawa C."/>
            <person name="Shiratori Y."/>
            <person name="Senoo K."/>
        </authorList>
    </citation>
    <scope>NUCLEOTIDE SEQUENCE [LARGE SCALE GENOMIC DNA]</scope>
    <source>
        <strain evidence="2">Red630</strain>
    </source>
</reference>
<protein>
    <submittedName>
        <fullName evidence="1">Uncharacterized protein</fullName>
    </submittedName>
</protein>
<evidence type="ECO:0000313" key="2">
    <source>
        <dbReference type="Proteomes" id="UP001162734"/>
    </source>
</evidence>
<keyword evidence="2" id="KW-1185">Reference proteome</keyword>
<dbReference type="Proteomes" id="UP001162734">
    <property type="component" value="Chromosome"/>
</dbReference>
<dbReference type="EMBL" id="AP025592">
    <property type="protein sequence ID" value="BDG09085.1"/>
    <property type="molecule type" value="Genomic_DNA"/>
</dbReference>
<organism evidence="1 2">
    <name type="scientific">Anaeromyxobacter paludicola</name>
    <dbReference type="NCBI Taxonomy" id="2918171"/>
    <lineage>
        <taxon>Bacteria</taxon>
        <taxon>Pseudomonadati</taxon>
        <taxon>Myxococcota</taxon>
        <taxon>Myxococcia</taxon>
        <taxon>Myxococcales</taxon>
        <taxon>Cystobacterineae</taxon>
        <taxon>Anaeromyxobacteraceae</taxon>
        <taxon>Anaeromyxobacter</taxon>
    </lineage>
</organism>
<proteinExistence type="predicted"/>
<name>A0ABM7XB55_9BACT</name>
<sequence>MRAHRHGRPLSVAAFDAAPGLARPLAAALARAAREDDVVSRAGPGRFRVLLAETDAFGALAFLRRAEREALAEPALRASPDGPAAAAVTFPADGPALSSLLARCEARLVAWRASAARALPPAAEGFWPALDALVAAGAFLPCRVEPDEVEAEVARGLARDPAARALLYAGGGAPGRFAPLLAGLPAAGGRAGDRGPRLVLLGPRGADGEGAPRHPLARRCYVEGDRRLSRERFLLALFGRAAYALVERDGRALHLADAPAVQALATRLAASYELAPA</sequence>
<accession>A0ABM7XB55</accession>
<gene>
    <name evidence="1" type="ORF">AMPC_21980</name>
</gene>